<sequence length="379" mass="44340">MYARYRSRSKFYMRTCRPLRAYNVQPNEMRRLKVKSGLLYGVYSDEKVDLRDRERLELLESLRHPRERDFYQDHTYHNQWVWRDLERHQKQQLTSRYRFFAPDYEIKPWLWYPGDTVEVVSGEGVGQRGTIVSVIKYKNEIIVQNINVQDVVIPASESRPEQVVQREHPISVNRVCHVDPSTNALCHLELVKVRNKETGKMEEKRMSLESGVLLPIPPIQTDLEVGDPLKDTPIQDADEPTYDRESEMAVLVQRRLHAMENYFVQCLKNAYDYHEPLRLRNAEDMRQFQSDVVNEASIALGEKLLDMAASTGRSALPSEWWDSIEAHIEDIRDEEEEERLRQESAEAEANKEEEDEEEREEVVDVENTSDTVSDPGGGS</sequence>
<dbReference type="AlphaFoldDB" id="G0TSI3"/>
<keyword evidence="3" id="KW-0687">Ribonucleoprotein</keyword>
<evidence type="ECO:0000256" key="4">
    <source>
        <dbReference type="SAM" id="MobiDB-lite"/>
    </source>
</evidence>
<feature type="compositionally biased region" description="Acidic residues" evidence="4">
    <location>
        <begin position="351"/>
        <end position="364"/>
    </location>
</feature>
<dbReference type="InterPro" id="IPR014722">
    <property type="entry name" value="Rib_uL2_dom2"/>
</dbReference>
<dbReference type="GO" id="GO:1990904">
    <property type="term" value="C:ribonucleoprotein complex"/>
    <property type="evidence" value="ECO:0007669"/>
    <property type="project" value="UniProtKB-KW"/>
</dbReference>
<dbReference type="PANTHER" id="PTHR12903">
    <property type="entry name" value="MITOCHONDRIAL RIBOSOMAL PROTEIN L24"/>
    <property type="match status" value="1"/>
</dbReference>
<reference evidence="5" key="1">
    <citation type="journal article" date="2012" name="Proc. Natl. Acad. Sci. U.S.A.">
        <title>Antigenic diversity is generated by distinct evolutionary mechanisms in African trypanosome species.</title>
        <authorList>
            <person name="Jackson A.P."/>
            <person name="Berry A."/>
            <person name="Aslett M."/>
            <person name="Allison H.C."/>
            <person name="Burton P."/>
            <person name="Vavrova-Anderson J."/>
            <person name="Brown R."/>
            <person name="Browne H."/>
            <person name="Corton N."/>
            <person name="Hauser H."/>
            <person name="Gamble J."/>
            <person name="Gilderthorp R."/>
            <person name="Marcello L."/>
            <person name="McQuillan J."/>
            <person name="Otto T.D."/>
            <person name="Quail M.A."/>
            <person name="Sanders M.J."/>
            <person name="van Tonder A."/>
            <person name="Ginger M.L."/>
            <person name="Field M.C."/>
            <person name="Barry J.D."/>
            <person name="Hertz-Fowler C."/>
            <person name="Berriman M."/>
        </authorList>
    </citation>
    <scope>NUCLEOTIDE SEQUENCE</scope>
    <source>
        <strain evidence="5">Y486</strain>
    </source>
</reference>
<feature type="region of interest" description="Disordered" evidence="4">
    <location>
        <begin position="224"/>
        <end position="243"/>
    </location>
</feature>
<dbReference type="Gene3D" id="2.30.30.30">
    <property type="match status" value="1"/>
</dbReference>
<feature type="compositionally biased region" description="Basic and acidic residues" evidence="4">
    <location>
        <begin position="338"/>
        <end position="350"/>
    </location>
</feature>
<evidence type="ECO:0000256" key="1">
    <source>
        <dbReference type="ARBA" id="ARBA00010618"/>
    </source>
</evidence>
<evidence type="ECO:0000256" key="2">
    <source>
        <dbReference type="ARBA" id="ARBA00022980"/>
    </source>
</evidence>
<dbReference type="GO" id="GO:0003723">
    <property type="term" value="F:RNA binding"/>
    <property type="evidence" value="ECO:0007669"/>
    <property type="project" value="InterPro"/>
</dbReference>
<dbReference type="InterPro" id="IPR008991">
    <property type="entry name" value="Translation_prot_SH3-like_sf"/>
</dbReference>
<dbReference type="GO" id="GO:0005840">
    <property type="term" value="C:ribosome"/>
    <property type="evidence" value="ECO:0007669"/>
    <property type="project" value="UniProtKB-KW"/>
</dbReference>
<accession>G0TSI3</accession>
<name>G0TSI3_TRYVY</name>
<keyword evidence="2" id="KW-0689">Ribosomal protein</keyword>
<evidence type="ECO:0000256" key="3">
    <source>
        <dbReference type="ARBA" id="ARBA00023274"/>
    </source>
</evidence>
<organism evidence="5">
    <name type="scientific">Trypanosoma vivax (strain Y486)</name>
    <dbReference type="NCBI Taxonomy" id="1055687"/>
    <lineage>
        <taxon>Eukaryota</taxon>
        <taxon>Discoba</taxon>
        <taxon>Euglenozoa</taxon>
        <taxon>Kinetoplastea</taxon>
        <taxon>Metakinetoplastina</taxon>
        <taxon>Trypanosomatida</taxon>
        <taxon>Trypanosomatidae</taxon>
        <taxon>Trypanosoma</taxon>
        <taxon>Duttonella</taxon>
    </lineage>
</organism>
<comment type="similarity">
    <text evidence="1">Belongs to the universal ribosomal protein uL24 family.</text>
</comment>
<dbReference type="InterPro" id="IPR003256">
    <property type="entry name" value="Ribosomal_uL24"/>
</dbReference>
<dbReference type="VEuPathDB" id="TriTrypDB:TvY486_0301020"/>
<proteinExistence type="inferred from homology"/>
<gene>
    <name evidence="5" type="ORF">TVY486_0301020</name>
</gene>
<dbReference type="InterPro" id="IPR041988">
    <property type="entry name" value="Ribosomal_uL24_KOW"/>
</dbReference>
<dbReference type="GO" id="GO:0003735">
    <property type="term" value="F:structural constituent of ribosome"/>
    <property type="evidence" value="ECO:0007669"/>
    <property type="project" value="InterPro"/>
</dbReference>
<dbReference type="EMBL" id="HE573019">
    <property type="protein sequence ID" value="CCC46910.1"/>
    <property type="molecule type" value="Genomic_DNA"/>
</dbReference>
<dbReference type="GO" id="GO:0006412">
    <property type="term" value="P:translation"/>
    <property type="evidence" value="ECO:0007669"/>
    <property type="project" value="InterPro"/>
</dbReference>
<dbReference type="CDD" id="cd06089">
    <property type="entry name" value="KOW_RPL26"/>
    <property type="match status" value="1"/>
</dbReference>
<dbReference type="SUPFAM" id="SSF50104">
    <property type="entry name" value="Translation proteins SH3-like domain"/>
    <property type="match status" value="1"/>
</dbReference>
<evidence type="ECO:0008006" key="6">
    <source>
        <dbReference type="Google" id="ProtNLM"/>
    </source>
</evidence>
<protein>
    <recommendedName>
        <fullName evidence="6">KOW domain-containing protein</fullName>
    </recommendedName>
</protein>
<evidence type="ECO:0000313" key="5">
    <source>
        <dbReference type="EMBL" id="CCC46910.1"/>
    </source>
</evidence>
<feature type="region of interest" description="Disordered" evidence="4">
    <location>
        <begin position="333"/>
        <end position="379"/>
    </location>
</feature>